<evidence type="ECO:0000313" key="2">
    <source>
        <dbReference type="Proteomes" id="UP000034076"/>
    </source>
</evidence>
<evidence type="ECO:0000313" key="1">
    <source>
        <dbReference type="EMBL" id="KKI52462.1"/>
    </source>
</evidence>
<organism evidence="1 2">
    <name type="scientific">Christensenella hongkongensis</name>
    <dbReference type="NCBI Taxonomy" id="270498"/>
    <lineage>
        <taxon>Bacteria</taxon>
        <taxon>Bacillati</taxon>
        <taxon>Bacillota</taxon>
        <taxon>Clostridia</taxon>
        <taxon>Christensenellales</taxon>
        <taxon>Christensenellaceae</taxon>
        <taxon>Christensenella</taxon>
    </lineage>
</organism>
<dbReference type="EMBL" id="LAYJ01000010">
    <property type="protein sequence ID" value="KKI52462.1"/>
    <property type="molecule type" value="Genomic_DNA"/>
</dbReference>
<dbReference type="STRING" id="270498.CHK_0032"/>
<sequence length="51" mass="5860">MRKYRLFGLILINNSGNVKKKAGAHPFYRRLAKAAAARKPFHKKVIESCME</sequence>
<name>A0A0M2NPY2_9FIRM</name>
<protein>
    <submittedName>
        <fullName evidence="1">Uncharacterized protein</fullName>
    </submittedName>
</protein>
<proteinExistence type="predicted"/>
<accession>A0A0M2NPY2</accession>
<dbReference type="Proteomes" id="UP000034076">
    <property type="component" value="Unassembled WGS sequence"/>
</dbReference>
<dbReference type="AlphaFoldDB" id="A0A0M2NPY2"/>
<comment type="caution">
    <text evidence="1">The sequence shown here is derived from an EMBL/GenBank/DDBJ whole genome shotgun (WGS) entry which is preliminary data.</text>
</comment>
<reference evidence="1 2" key="1">
    <citation type="submission" date="2015-04" db="EMBL/GenBank/DDBJ databases">
        <title>Draft genome sequence of bacteremic isolate Catabacter hongkongensis type strain HKU16T.</title>
        <authorList>
            <person name="Lau S.K."/>
            <person name="Teng J.L."/>
            <person name="Huang Y."/>
            <person name="Curreem S.O."/>
            <person name="Tsui S.K."/>
            <person name="Woo P.C."/>
        </authorList>
    </citation>
    <scope>NUCLEOTIDE SEQUENCE [LARGE SCALE GENOMIC DNA]</scope>
    <source>
        <strain evidence="1 2">HKU16</strain>
    </source>
</reference>
<keyword evidence="2" id="KW-1185">Reference proteome</keyword>
<gene>
    <name evidence="1" type="ORF">CHK_0032</name>
</gene>